<evidence type="ECO:0000259" key="1">
    <source>
        <dbReference type="Pfam" id="PF14417"/>
    </source>
</evidence>
<gene>
    <name evidence="2" type="ORF">I4I82_00570</name>
</gene>
<proteinExistence type="predicted"/>
<feature type="domain" description="MEDS" evidence="1">
    <location>
        <begin position="9"/>
        <end position="153"/>
    </location>
</feature>
<dbReference type="Pfam" id="PF14417">
    <property type="entry name" value="MEDS"/>
    <property type="match status" value="1"/>
</dbReference>
<name>A0ABS6U2G8_9PSEU</name>
<keyword evidence="3" id="KW-1185">Reference proteome</keyword>
<evidence type="ECO:0000313" key="2">
    <source>
        <dbReference type="EMBL" id="MBW0126191.1"/>
    </source>
</evidence>
<evidence type="ECO:0000313" key="3">
    <source>
        <dbReference type="Proteomes" id="UP000694300"/>
    </source>
</evidence>
<dbReference type="Proteomes" id="UP000694300">
    <property type="component" value="Unassembled WGS sequence"/>
</dbReference>
<dbReference type="RefSeq" id="WP_218591670.1">
    <property type="nucleotide sequence ID" value="NZ_JADQDE010000103.1"/>
</dbReference>
<protein>
    <submittedName>
        <fullName evidence="2">MEDS domain-containing protein</fullName>
    </submittedName>
</protein>
<reference evidence="2 3" key="1">
    <citation type="submission" date="2020-11" db="EMBL/GenBank/DDBJ databases">
        <title>Pseudonocardia abyssalis sp. nov. and Pseudonocardia oceani sp. nov., description and phylogenomic analysis of two novel actinomycetes isolated from the deep Southern Ocean.</title>
        <authorList>
            <person name="Parra J."/>
        </authorList>
    </citation>
    <scope>NUCLEOTIDE SEQUENCE [LARGE SCALE GENOMIC DNA]</scope>
    <source>
        <strain evidence="3">KRD185</strain>
    </source>
</reference>
<comment type="caution">
    <text evidence="2">The sequence shown here is derived from an EMBL/GenBank/DDBJ whole genome shotgun (WGS) entry which is preliminary data.</text>
</comment>
<sequence>MAAPAPFVHRAVLYGDEAEGAQVVVARLHEMVGRGEPAVAVLGPRLRRTVEDLLGDDAAAVHFRDLQDVHAESVEAMIANYLGMVDGLRRGGRLSSVVEYDPGHPHDGTGDFCYRLEREVGVAAADRPVDNTCLYDLRAVSDEEVAAARRTHPLLVVGGVEGPNPDLGDGSAPTLVVIGSAALGAMRHWVRERAADLSPAVLAELVLVASEAVTAVVGTGTGAWVGLDRARDRYALRVSWPARLPRADQALLRSAVPPDDPLHGLSLAVRSTAAVRVRAERDGALEIAVPR</sequence>
<accession>A0ABS6U2G8</accession>
<organism evidence="2 3">
    <name type="scientific">Pseudonocardia oceani</name>
    <dbReference type="NCBI Taxonomy" id="2792013"/>
    <lineage>
        <taxon>Bacteria</taxon>
        <taxon>Bacillati</taxon>
        <taxon>Actinomycetota</taxon>
        <taxon>Actinomycetes</taxon>
        <taxon>Pseudonocardiales</taxon>
        <taxon>Pseudonocardiaceae</taxon>
        <taxon>Pseudonocardia</taxon>
    </lineage>
</organism>
<dbReference type="EMBL" id="JADQDF010000001">
    <property type="protein sequence ID" value="MBW0126191.1"/>
    <property type="molecule type" value="Genomic_DNA"/>
</dbReference>
<dbReference type="InterPro" id="IPR025847">
    <property type="entry name" value="MEDS_domain"/>
</dbReference>